<reference evidence="3" key="2">
    <citation type="submission" date="2015-05" db="EMBL/GenBank/DDBJ databases">
        <title>Complete genome sequence of Halanaeroarchaeum sulfurireducens type strain M27-SA2, a sulfate-reducer haloarchaeon from marine anoxic lake Medee.</title>
        <authorList>
            <person name="Messina E."/>
            <person name="Kublanov I.V."/>
            <person name="Toshchakov S."/>
            <person name="Arcadi E."/>
            <person name="La Spada G."/>
            <person name="La Cono V."/>
            <person name="Yakimov M.M."/>
        </authorList>
    </citation>
    <scope>NUCLEOTIDE SEQUENCE [LARGE SCALE GENOMIC DNA]</scope>
    <source>
        <strain evidence="3">M27-SA2</strain>
    </source>
</reference>
<reference evidence="2 3" key="3">
    <citation type="journal article" date="2016" name="Stand. Genomic Sci.">
        <title>Complete genome sequence of 'Halanaeroarchaeum sulfurireducens' M27-SA2, a sulfur-reducing and acetate-oxidizing haloarchaeon from the deep-sea hypersaline anoxic lake Medee.</title>
        <authorList>
            <person name="Messina E."/>
            <person name="Sorokin D.Y."/>
            <person name="Kublanov I.V."/>
            <person name="Toshchakov S."/>
            <person name="Lopatina A."/>
            <person name="Arcadi E."/>
            <person name="Smedile F."/>
            <person name="La Spada G."/>
            <person name="La Cono V."/>
            <person name="Yakimov M.M."/>
        </authorList>
    </citation>
    <scope>NUCLEOTIDE SEQUENCE [LARGE SCALE GENOMIC DNA]</scope>
    <source>
        <strain evidence="2 3">M27-SA2</strain>
    </source>
</reference>
<name>A0A0F7P7Q2_9EURY</name>
<dbReference type="GO" id="GO:0006979">
    <property type="term" value="P:response to oxidative stress"/>
    <property type="evidence" value="ECO:0007669"/>
    <property type="project" value="InterPro"/>
</dbReference>
<dbReference type="Proteomes" id="UP000069906">
    <property type="component" value="Chromosome"/>
</dbReference>
<sequence length="140" mass="14657">MPQRSANAVWNGTLARGDGEMAFGGGAFEGEFSFASRFEDGEGTNPEELLGAAHAGCFSMAFANELDDAGYDPISVETEATITLSMDDGPEITDSHLETTAEVEGIDEETFQEIAQTAKTGCPVSQALAGLEITLDATLV</sequence>
<dbReference type="PANTHER" id="PTHR42830">
    <property type="entry name" value="OSMOTICALLY INDUCIBLE FAMILY PROTEIN"/>
    <property type="match status" value="1"/>
</dbReference>
<evidence type="ECO:0000313" key="3">
    <source>
        <dbReference type="Proteomes" id="UP000060390"/>
    </source>
</evidence>
<dbReference type="PATRIC" id="fig|1604004.4.peg.234"/>
<dbReference type="KEGG" id="hsf:HLASA_0221"/>
<dbReference type="NCBIfam" id="TIGR03562">
    <property type="entry name" value="osmo_induc_OsmC"/>
    <property type="match status" value="1"/>
</dbReference>
<dbReference type="InterPro" id="IPR019904">
    <property type="entry name" value="Peroxiredoxin_OsmC"/>
</dbReference>
<dbReference type="InterPro" id="IPR015946">
    <property type="entry name" value="KH_dom-like_a/b"/>
</dbReference>
<dbReference type="RefSeq" id="WP_050047575.1">
    <property type="nucleotide sequence ID" value="NZ_CP008874.1"/>
</dbReference>
<dbReference type="InterPro" id="IPR052707">
    <property type="entry name" value="OsmC_Ohr_Peroxiredoxin"/>
</dbReference>
<accession>A0A0F7P7Q2</accession>
<reference evidence="1 4" key="1">
    <citation type="journal article" date="2015" name="ISME J.">
        <title>Elemental sulfur and acetate can support life of a novel strictly anaerobic haloarchaeon.</title>
        <authorList>
            <person name="Sorokin D.Y."/>
            <person name="Kublanov I.V."/>
            <person name="Gavrilov S.N."/>
            <person name="Rojo D."/>
            <person name="Roman P."/>
            <person name="Golyshin P.N."/>
            <person name="Slepak V.Z."/>
            <person name="Smedile F."/>
            <person name="Ferrer M."/>
            <person name="Messina E."/>
            <person name="La Cono V."/>
            <person name="Yakimov M.M."/>
        </authorList>
    </citation>
    <scope>NUCLEOTIDE SEQUENCE [LARGE SCALE GENOMIC DNA]</scope>
    <source>
        <strain evidence="1 4">HSR2</strain>
    </source>
</reference>
<evidence type="ECO:0000313" key="1">
    <source>
        <dbReference type="EMBL" id="AKH96732.1"/>
    </source>
</evidence>
<dbReference type="KEGG" id="hsu:HLASF_0221"/>
<dbReference type="InterPro" id="IPR036102">
    <property type="entry name" value="OsmC/Ohrsf"/>
</dbReference>
<dbReference type="Pfam" id="PF02566">
    <property type="entry name" value="OsmC"/>
    <property type="match status" value="1"/>
</dbReference>
<dbReference type="Gene3D" id="3.30.300.20">
    <property type="match status" value="1"/>
</dbReference>
<dbReference type="Proteomes" id="UP000060390">
    <property type="component" value="Chromosome"/>
</dbReference>
<evidence type="ECO:0000313" key="4">
    <source>
        <dbReference type="Proteomes" id="UP000069906"/>
    </source>
</evidence>
<evidence type="ECO:0000313" key="2">
    <source>
        <dbReference type="EMBL" id="ALG81134.1"/>
    </source>
</evidence>
<keyword evidence="4" id="KW-1185">Reference proteome</keyword>
<dbReference type="PANTHER" id="PTHR42830:SF1">
    <property type="entry name" value="OSMOTICALLY INDUCIBLE FAMILY PROTEIN"/>
    <property type="match status" value="1"/>
</dbReference>
<dbReference type="InterPro" id="IPR003718">
    <property type="entry name" value="OsmC/Ohr_fam"/>
</dbReference>
<dbReference type="HOGENOM" id="CLU_106355_1_0_2"/>
<proteinExistence type="predicted"/>
<dbReference type="AlphaFoldDB" id="A0A0F7P7Q2"/>
<organism evidence="1 4">
    <name type="scientific">Halanaeroarchaeum sulfurireducens</name>
    <dbReference type="NCBI Taxonomy" id="1604004"/>
    <lineage>
        <taxon>Archaea</taxon>
        <taxon>Methanobacteriati</taxon>
        <taxon>Methanobacteriota</taxon>
        <taxon>Stenosarchaea group</taxon>
        <taxon>Halobacteria</taxon>
        <taxon>Halobacteriales</taxon>
        <taxon>Halobacteriaceae</taxon>
        <taxon>Halanaeroarchaeum</taxon>
    </lineage>
</organism>
<dbReference type="GO" id="GO:0004601">
    <property type="term" value="F:peroxidase activity"/>
    <property type="evidence" value="ECO:0007669"/>
    <property type="project" value="InterPro"/>
</dbReference>
<gene>
    <name evidence="2" type="ORF">HLASA_0221</name>
    <name evidence="1" type="ORF">HLASF_0221</name>
</gene>
<dbReference type="EMBL" id="CP011564">
    <property type="protein sequence ID" value="ALG81134.1"/>
    <property type="molecule type" value="Genomic_DNA"/>
</dbReference>
<dbReference type="EMBL" id="CP008874">
    <property type="protein sequence ID" value="AKH96732.1"/>
    <property type="molecule type" value="Genomic_DNA"/>
</dbReference>
<dbReference type="OrthoDB" id="285111at2157"/>
<dbReference type="GeneID" id="26009594"/>
<dbReference type="SUPFAM" id="SSF82784">
    <property type="entry name" value="OsmC-like"/>
    <property type="match status" value="1"/>
</dbReference>
<protein>
    <submittedName>
        <fullName evidence="1">OsmC family protein</fullName>
    </submittedName>
</protein>